<evidence type="ECO:0000256" key="2">
    <source>
        <dbReference type="ARBA" id="ARBA00022448"/>
    </source>
</evidence>
<evidence type="ECO:0000259" key="6">
    <source>
        <dbReference type="Pfam" id="PF07393"/>
    </source>
</evidence>
<evidence type="ECO:0000313" key="8">
    <source>
        <dbReference type="EMBL" id="EGF77067.1"/>
    </source>
</evidence>
<evidence type="ECO:0000259" key="7">
    <source>
        <dbReference type="Pfam" id="PF20667"/>
    </source>
</evidence>
<dbReference type="Pfam" id="PF20667">
    <property type="entry name" value="Sec10_N"/>
    <property type="match status" value="1"/>
</dbReference>
<feature type="domain" description="Exocyst complex component Sec10 N-terminal" evidence="7">
    <location>
        <begin position="56"/>
        <end position="169"/>
    </location>
</feature>
<dbReference type="OMA" id="PLCKHHY"/>
<comment type="similarity">
    <text evidence="1">Belongs to the SEC10 family.</text>
</comment>
<accession>F4PC78</accession>
<evidence type="ECO:0000256" key="3">
    <source>
        <dbReference type="ARBA" id="ARBA00022483"/>
    </source>
</evidence>
<sequence length="808" mass="91072">MSSPIKADISSIKDAVSYEKFKEKFSALEFVDNLTSSMMAASKRSTSPVKAIVFDPKPFIRAFDMASDELLRLKKRVQAKIDDQEDQAAASESQRQRKLKSFGDTFDDVHRAFESLDSRLSEVGNTAIRIGEQLETIDKQKTRAAEAKDLIQYFLEFNKGIFTRLDTLRQSEPDGGYKAAIIARRLNTIAKEVDIADTEAARANIEKYCENLEKSLLVEFDQAYSQGDGSTMNKIACTLLDFNGGSSCVQTYVNQHAFFINLLKIAEMDQESTTNIKEDFSEVDPALIRLYEEITVAIHNEWKVIFVVFPNAASVIQVFVQRIFAQSIQNYLEGLLERARNDSPVSFLQALAHSHAATAKLVTDLHRFDEKVISKALGSPALSSLLNRSFEDLFVPYLENSRYIDMELTWLSEKLQNNLGALQSSLFIKTKTMFHHRKALSRSQQSSPTKETATPLTSNAVMSSIMLTVANTMSTVSAMSSELGTQLSGSPLGQNFPATPSADGCWVPTVKDATKCFSVYMQSVHRSKELAQMTDLSLCLSLLFKLLVKELGASSILVGLDVELEALHAIDHKSEPEFGQLKVIKTVTKILQIFQHHFQAQLIPMLASSPTLQREMMIFKNEFFSAIEEKLNAIMQRKIAVVASWMEVLFARQKKSDFKPRDDIVAVCNQVVDFIQRVRDEAHVSLDGENLESYLTEVGTLLHCLLLDHFKKFPVSYAGGLVLTKDVSKYHEVIMTFKITLLDERFDMIKELGNMFIVKPENLKSVINEGYLGRIEMQLLHPYLSLRADWAKLSKIEHELFEMNEIHA</sequence>
<organism evidence="8 9">
    <name type="scientific">Batrachochytrium dendrobatidis (strain JAM81 / FGSC 10211)</name>
    <name type="common">Frog chytrid fungus</name>
    <dbReference type="NCBI Taxonomy" id="684364"/>
    <lineage>
        <taxon>Eukaryota</taxon>
        <taxon>Fungi</taxon>
        <taxon>Fungi incertae sedis</taxon>
        <taxon>Chytridiomycota</taxon>
        <taxon>Chytridiomycota incertae sedis</taxon>
        <taxon>Chytridiomycetes</taxon>
        <taxon>Rhizophydiales</taxon>
        <taxon>Rhizophydiales incertae sedis</taxon>
        <taxon>Batrachochytrium</taxon>
    </lineage>
</organism>
<name>F4PC78_BATDJ</name>
<dbReference type="AlphaFoldDB" id="F4PC78"/>
<keyword evidence="2" id="KW-0813">Transport</keyword>
<dbReference type="FunCoup" id="F4PC78">
    <property type="interactions" value="480"/>
</dbReference>
<evidence type="ECO:0000256" key="4">
    <source>
        <dbReference type="ARBA" id="ARBA00023054"/>
    </source>
</evidence>
<keyword evidence="4 5" id="KW-0175">Coiled coil</keyword>
<dbReference type="GO" id="GO:0006887">
    <property type="term" value="P:exocytosis"/>
    <property type="evidence" value="ECO:0000318"/>
    <property type="project" value="GO_Central"/>
</dbReference>
<dbReference type="RefSeq" id="XP_006682259.1">
    <property type="nucleotide sequence ID" value="XM_006682196.1"/>
</dbReference>
<dbReference type="Proteomes" id="UP000007241">
    <property type="component" value="Unassembled WGS sequence"/>
</dbReference>
<dbReference type="EMBL" id="GL882893">
    <property type="protein sequence ID" value="EGF77067.1"/>
    <property type="molecule type" value="Genomic_DNA"/>
</dbReference>
<dbReference type="OrthoDB" id="125856at2759"/>
<dbReference type="Pfam" id="PF07393">
    <property type="entry name" value="Sec10_HB"/>
    <property type="match status" value="1"/>
</dbReference>
<keyword evidence="9" id="KW-1185">Reference proteome</keyword>
<dbReference type="HOGENOM" id="CLU_008002_1_0_1"/>
<evidence type="ECO:0000313" key="9">
    <source>
        <dbReference type="Proteomes" id="UP000007241"/>
    </source>
</evidence>
<evidence type="ECO:0000256" key="5">
    <source>
        <dbReference type="SAM" id="Coils"/>
    </source>
</evidence>
<dbReference type="GO" id="GO:0006893">
    <property type="term" value="P:Golgi to plasma membrane transport"/>
    <property type="evidence" value="ECO:0000318"/>
    <property type="project" value="GO_Central"/>
</dbReference>
<dbReference type="GeneID" id="18244426"/>
<dbReference type="InterPro" id="IPR009976">
    <property type="entry name" value="Sec10-like"/>
</dbReference>
<feature type="domain" description="Exocyst complex component Sec10-like alpha-helical bundle" evidence="6">
    <location>
        <begin position="178"/>
        <end position="792"/>
    </location>
</feature>
<dbReference type="PANTHER" id="PTHR12100">
    <property type="entry name" value="SEC10"/>
    <property type="match status" value="1"/>
</dbReference>
<protein>
    <submittedName>
        <fullName evidence="8">Uncharacterized protein</fullName>
    </submittedName>
</protein>
<keyword evidence="3" id="KW-0268">Exocytosis</keyword>
<dbReference type="InterPro" id="IPR048627">
    <property type="entry name" value="Sec10_HB"/>
</dbReference>
<reference evidence="8 9" key="1">
    <citation type="submission" date="2009-12" db="EMBL/GenBank/DDBJ databases">
        <title>The draft genome of Batrachochytrium dendrobatidis.</title>
        <authorList>
            <consortium name="US DOE Joint Genome Institute (JGI-PGF)"/>
            <person name="Kuo A."/>
            <person name="Salamov A."/>
            <person name="Schmutz J."/>
            <person name="Lucas S."/>
            <person name="Pitluck S."/>
            <person name="Rosenblum E."/>
            <person name="Stajich J."/>
            <person name="Eisen M."/>
            <person name="Grigoriev I.V."/>
        </authorList>
    </citation>
    <scope>NUCLEOTIDE SEQUENCE [LARGE SCALE GENOMIC DNA]</scope>
    <source>
        <strain evidence="9">JAM81 / FGSC 10211</strain>
    </source>
</reference>
<dbReference type="STRING" id="684364.F4PC78"/>
<dbReference type="PANTHER" id="PTHR12100:SF0">
    <property type="entry name" value="EXOCYST COMPLEX COMPONENT 5"/>
    <property type="match status" value="1"/>
</dbReference>
<dbReference type="InParanoid" id="F4PC78"/>
<proteinExistence type="inferred from homology"/>
<gene>
    <name evidence="8" type="ORF">BATDEDRAFT_91894</name>
</gene>
<dbReference type="InterPro" id="IPR048625">
    <property type="entry name" value="Sec10_N"/>
</dbReference>
<dbReference type="GO" id="GO:0000145">
    <property type="term" value="C:exocyst"/>
    <property type="evidence" value="ECO:0000318"/>
    <property type="project" value="GO_Central"/>
</dbReference>
<evidence type="ECO:0000256" key="1">
    <source>
        <dbReference type="ARBA" id="ARBA00006572"/>
    </source>
</evidence>
<feature type="coiled-coil region" evidence="5">
    <location>
        <begin position="67"/>
        <end position="94"/>
    </location>
</feature>